<keyword evidence="9 10" id="KW-0119">Carbohydrate metabolism</keyword>
<comment type="cofactor">
    <cofactor evidence="2 10">
        <name>NAD(+)</name>
        <dbReference type="ChEBI" id="CHEBI:57540"/>
    </cofactor>
</comment>
<comment type="similarity">
    <text evidence="4 10">Belongs to the NAD(P)-dependent epimerase/dehydratase family.</text>
</comment>
<evidence type="ECO:0000256" key="4">
    <source>
        <dbReference type="ARBA" id="ARBA00007637"/>
    </source>
</evidence>
<dbReference type="HOGENOM" id="CLU_007383_1_10_0"/>
<dbReference type="GO" id="GO:0033499">
    <property type="term" value="P:galactose catabolic process via UDP-galactose, Leloir pathway"/>
    <property type="evidence" value="ECO:0007669"/>
    <property type="project" value="TreeGrafter"/>
</dbReference>
<dbReference type="Gene3D" id="3.40.50.720">
    <property type="entry name" value="NAD(P)-binding Rossmann-like Domain"/>
    <property type="match status" value="1"/>
</dbReference>
<dbReference type="eggNOG" id="COG1087">
    <property type="taxonomic scope" value="Bacteria"/>
</dbReference>
<comment type="catalytic activity">
    <reaction evidence="1 10">
        <text>UDP-alpha-D-glucose = UDP-alpha-D-galactose</text>
        <dbReference type="Rhea" id="RHEA:22168"/>
        <dbReference type="ChEBI" id="CHEBI:58885"/>
        <dbReference type="ChEBI" id="CHEBI:66914"/>
        <dbReference type="EC" id="5.1.3.2"/>
    </reaction>
</comment>
<evidence type="ECO:0000256" key="5">
    <source>
        <dbReference type="ARBA" id="ARBA00013189"/>
    </source>
</evidence>
<evidence type="ECO:0000256" key="1">
    <source>
        <dbReference type="ARBA" id="ARBA00000083"/>
    </source>
</evidence>
<dbReference type="EC" id="5.1.3.2" evidence="5 10"/>
<dbReference type="InterPro" id="IPR005886">
    <property type="entry name" value="UDP_G4E"/>
</dbReference>
<evidence type="ECO:0000256" key="6">
    <source>
        <dbReference type="ARBA" id="ARBA00018569"/>
    </source>
</evidence>
<dbReference type="EMBL" id="CP007028">
    <property type="protein sequence ID" value="AHE95396.1"/>
    <property type="molecule type" value="Genomic_DNA"/>
</dbReference>
<feature type="domain" description="NAD-dependent epimerase/dehydratase" evidence="11">
    <location>
        <begin position="3"/>
        <end position="251"/>
    </location>
</feature>
<dbReference type="Pfam" id="PF01370">
    <property type="entry name" value="Epimerase"/>
    <property type="match status" value="1"/>
</dbReference>
<dbReference type="RefSeq" id="WP_025305339.1">
    <property type="nucleotide sequence ID" value="NZ_CP007028.1"/>
</dbReference>
<dbReference type="InterPro" id="IPR036291">
    <property type="entry name" value="NAD(P)-bd_dom_sf"/>
</dbReference>
<dbReference type="NCBIfam" id="TIGR01179">
    <property type="entry name" value="galE"/>
    <property type="match status" value="1"/>
</dbReference>
<keyword evidence="7 10" id="KW-0520">NAD</keyword>
<dbReference type="CDD" id="cd05247">
    <property type="entry name" value="UDP_G4E_1_SDR_e"/>
    <property type="match status" value="1"/>
</dbReference>
<comment type="pathway">
    <text evidence="3 10">Carbohydrate metabolism; galactose metabolism.</text>
</comment>
<evidence type="ECO:0000256" key="2">
    <source>
        <dbReference type="ARBA" id="ARBA00001911"/>
    </source>
</evidence>
<dbReference type="GO" id="GO:0003978">
    <property type="term" value="F:UDP-glucose 4-epimerase activity"/>
    <property type="evidence" value="ECO:0007669"/>
    <property type="project" value="UniProtKB-UniRule"/>
</dbReference>
<dbReference type="PATRIC" id="fig|75906.3.peg.114"/>
<dbReference type="OrthoDB" id="9801029at2"/>
<gene>
    <name evidence="12" type="ORF">THERU_00585</name>
</gene>
<evidence type="ECO:0000259" key="11">
    <source>
        <dbReference type="Pfam" id="PF01370"/>
    </source>
</evidence>
<dbReference type="PANTHER" id="PTHR43725:SF53">
    <property type="entry name" value="UDP-ARABINOSE 4-EPIMERASE 1"/>
    <property type="match status" value="1"/>
</dbReference>
<sequence length="328" mass="36855">MKVLVTGGAGYIGSHMVKLLVEKGHEVLTFDNLSNGHEWAVINRQLVVGDLLNYKQIEEVLLDFKPDVVMHFSAKVVVPESVEKPLLYYENNFYGTLNLLQAMKRAKVKYLIFSSTAAVYGIPERVPVKETDPTNPISPYGWSKLFSEQAIKDFGRAEGIKYGILRYFNVAGADPDGKIGQVSKNPTHLILRALKTAKGELPYIEVYGTDYPTHDGTGIRDYIHVMDLCQAHLDVLDYLMNGGESDVFNVGYGRGYSVLEVIETVKKVTGVDFKVVYADRRPGDLPQVVADATKLKTLVGWTPKYDDLEFIIKTAWNWEKNYTYKACL</sequence>
<evidence type="ECO:0000256" key="7">
    <source>
        <dbReference type="ARBA" id="ARBA00023027"/>
    </source>
</evidence>
<evidence type="ECO:0000256" key="8">
    <source>
        <dbReference type="ARBA" id="ARBA00023235"/>
    </source>
</evidence>
<evidence type="ECO:0000256" key="3">
    <source>
        <dbReference type="ARBA" id="ARBA00004947"/>
    </source>
</evidence>
<evidence type="ECO:0000313" key="12">
    <source>
        <dbReference type="EMBL" id="AHE95396.1"/>
    </source>
</evidence>
<keyword evidence="8 10" id="KW-0413">Isomerase</keyword>
<dbReference type="UniPathway" id="UPA00214"/>
<proteinExistence type="inferred from homology"/>
<dbReference type="AlphaFoldDB" id="W0DAX8"/>
<dbReference type="Gene3D" id="3.90.25.10">
    <property type="entry name" value="UDP-galactose 4-epimerase, domain 1"/>
    <property type="match status" value="1"/>
</dbReference>
<comment type="subunit">
    <text evidence="10">Homodimer.</text>
</comment>
<keyword evidence="13" id="KW-1185">Reference proteome</keyword>
<evidence type="ECO:0000256" key="10">
    <source>
        <dbReference type="RuleBase" id="RU366046"/>
    </source>
</evidence>
<dbReference type="SUPFAM" id="SSF51735">
    <property type="entry name" value="NAD(P)-binding Rossmann-fold domains"/>
    <property type="match status" value="1"/>
</dbReference>
<evidence type="ECO:0000313" key="13">
    <source>
        <dbReference type="Proteomes" id="UP000018914"/>
    </source>
</evidence>
<dbReference type="Proteomes" id="UP000018914">
    <property type="component" value="Chromosome"/>
</dbReference>
<protein>
    <recommendedName>
        <fullName evidence="6 10">UDP-glucose 4-epimerase</fullName>
        <ecNumber evidence="5 10">5.1.3.2</ecNumber>
    </recommendedName>
</protein>
<name>W0DAX8_9AQUI</name>
<dbReference type="InterPro" id="IPR001509">
    <property type="entry name" value="Epimerase_deHydtase"/>
</dbReference>
<dbReference type="KEGG" id="trd:THERU_00585"/>
<dbReference type="PANTHER" id="PTHR43725">
    <property type="entry name" value="UDP-GLUCOSE 4-EPIMERASE"/>
    <property type="match status" value="1"/>
</dbReference>
<reference evidence="12 13" key="1">
    <citation type="submission" date="2013-12" db="EMBL/GenBank/DDBJ databases">
        <authorList>
            <consortium name="DOE Joint Genome Institute"/>
            <person name="Eisen J."/>
            <person name="Huntemann M."/>
            <person name="Han J."/>
            <person name="Chen A."/>
            <person name="Kyrpides N."/>
            <person name="Mavromatis K."/>
            <person name="Markowitz V."/>
            <person name="Palaniappan K."/>
            <person name="Ivanova N."/>
            <person name="Schaumberg A."/>
            <person name="Pati A."/>
            <person name="Liolios K."/>
            <person name="Nordberg H.P."/>
            <person name="Cantor M.N."/>
            <person name="Hua S.X."/>
            <person name="Woyke T."/>
        </authorList>
    </citation>
    <scope>NUCLEOTIDE SEQUENCE [LARGE SCALE GENOMIC DNA]</scope>
    <source>
        <strain evidence="12 13">DSM 23557</strain>
    </source>
</reference>
<evidence type="ECO:0000256" key="9">
    <source>
        <dbReference type="ARBA" id="ARBA00023277"/>
    </source>
</evidence>
<accession>W0DAX8</accession>
<dbReference type="STRING" id="75906.THERU_00585"/>
<organism evidence="13">
    <name type="scientific">Thermocrinis ruber</name>
    <dbReference type="NCBI Taxonomy" id="75906"/>
    <lineage>
        <taxon>Bacteria</taxon>
        <taxon>Pseudomonadati</taxon>
        <taxon>Aquificota</taxon>
        <taxon>Aquificia</taxon>
        <taxon>Aquificales</taxon>
        <taxon>Aquificaceae</taxon>
        <taxon>Thermocrinis</taxon>
    </lineage>
</organism>